<evidence type="ECO:0000256" key="3">
    <source>
        <dbReference type="ARBA" id="ARBA00023163"/>
    </source>
</evidence>
<keyword evidence="1" id="KW-0805">Transcription regulation</keyword>
<dbReference type="Pfam" id="PF00717">
    <property type="entry name" value="Peptidase_S24"/>
    <property type="match status" value="1"/>
</dbReference>
<dbReference type="InterPro" id="IPR039418">
    <property type="entry name" value="LexA-like"/>
</dbReference>
<dbReference type="PANTHER" id="PTHR40661:SF1">
    <property type="entry name" value="HTH CRO_C1-TYPE DOMAIN-CONTAINING PROTEIN"/>
    <property type="match status" value="1"/>
</dbReference>
<dbReference type="Proteomes" id="UP000294547">
    <property type="component" value="Unassembled WGS sequence"/>
</dbReference>
<organism evidence="5 6">
    <name type="scientific">Oharaeibacter diazotrophicus</name>
    <dbReference type="NCBI Taxonomy" id="1920512"/>
    <lineage>
        <taxon>Bacteria</taxon>
        <taxon>Pseudomonadati</taxon>
        <taxon>Pseudomonadota</taxon>
        <taxon>Alphaproteobacteria</taxon>
        <taxon>Hyphomicrobiales</taxon>
        <taxon>Pleomorphomonadaceae</taxon>
        <taxon>Oharaeibacter</taxon>
    </lineage>
</organism>
<dbReference type="PANTHER" id="PTHR40661">
    <property type="match status" value="1"/>
</dbReference>
<comment type="caution">
    <text evidence="5">The sequence shown here is derived from an EMBL/GenBank/DDBJ whole genome shotgun (WGS) entry which is preliminary data.</text>
</comment>
<dbReference type="GO" id="GO:0003677">
    <property type="term" value="F:DNA binding"/>
    <property type="evidence" value="ECO:0007669"/>
    <property type="project" value="UniProtKB-KW"/>
</dbReference>
<accession>A0A4R6RG81</accession>
<feature type="domain" description="Peptidase S24/S26A/S26B/S26C" evidence="4">
    <location>
        <begin position="185"/>
        <end position="280"/>
    </location>
</feature>
<dbReference type="SUPFAM" id="SSF47413">
    <property type="entry name" value="lambda repressor-like DNA-binding domains"/>
    <property type="match status" value="1"/>
</dbReference>
<evidence type="ECO:0000256" key="2">
    <source>
        <dbReference type="ARBA" id="ARBA00023125"/>
    </source>
</evidence>
<dbReference type="CDD" id="cd00093">
    <property type="entry name" value="HTH_XRE"/>
    <property type="match status" value="1"/>
</dbReference>
<protein>
    <submittedName>
        <fullName evidence="5">Phage repressor protein C with HTH and peptisase S24 domain</fullName>
    </submittedName>
</protein>
<dbReference type="EMBL" id="SNXY01000007">
    <property type="protein sequence ID" value="TDP85369.1"/>
    <property type="molecule type" value="Genomic_DNA"/>
</dbReference>
<gene>
    <name evidence="5" type="ORF">EDD54_2222</name>
</gene>
<dbReference type="InterPro" id="IPR036286">
    <property type="entry name" value="LexA/Signal_pep-like_sf"/>
</dbReference>
<evidence type="ECO:0000256" key="1">
    <source>
        <dbReference type="ARBA" id="ARBA00023015"/>
    </source>
</evidence>
<dbReference type="InterPro" id="IPR001387">
    <property type="entry name" value="Cro/C1-type_HTH"/>
</dbReference>
<dbReference type="InterPro" id="IPR010982">
    <property type="entry name" value="Lambda_DNA-bd_dom_sf"/>
</dbReference>
<reference evidence="5 6" key="1">
    <citation type="submission" date="2019-03" db="EMBL/GenBank/DDBJ databases">
        <title>Genomic Encyclopedia of Type Strains, Phase IV (KMG-IV): sequencing the most valuable type-strain genomes for metagenomic binning, comparative biology and taxonomic classification.</title>
        <authorList>
            <person name="Goeker M."/>
        </authorList>
    </citation>
    <scope>NUCLEOTIDE SEQUENCE [LARGE SCALE GENOMIC DNA]</scope>
    <source>
        <strain evidence="5 6">DSM 102969</strain>
    </source>
</reference>
<name>A0A4R6RG81_9HYPH</name>
<dbReference type="InterPro" id="IPR015927">
    <property type="entry name" value="Peptidase_S24_S26A/B/C"/>
</dbReference>
<proteinExistence type="predicted"/>
<dbReference type="Gene3D" id="2.10.109.10">
    <property type="entry name" value="Umud Fragment, subunit A"/>
    <property type="match status" value="1"/>
</dbReference>
<dbReference type="CDD" id="cd06529">
    <property type="entry name" value="S24_LexA-like"/>
    <property type="match status" value="1"/>
</dbReference>
<dbReference type="AlphaFoldDB" id="A0A4R6RG81"/>
<dbReference type="OrthoDB" id="9792157at2"/>
<keyword evidence="2" id="KW-0238">DNA-binding</keyword>
<evidence type="ECO:0000313" key="5">
    <source>
        <dbReference type="EMBL" id="TDP85369.1"/>
    </source>
</evidence>
<keyword evidence="3" id="KW-0804">Transcription</keyword>
<dbReference type="SUPFAM" id="SSF51306">
    <property type="entry name" value="LexA/Signal peptidase"/>
    <property type="match status" value="1"/>
</dbReference>
<keyword evidence="6" id="KW-1185">Reference proteome</keyword>
<evidence type="ECO:0000313" key="6">
    <source>
        <dbReference type="Proteomes" id="UP000294547"/>
    </source>
</evidence>
<sequence length="286" mass="30705">MSTHGCTMRLSHRLVNWNHALFAHDCIGSAVRQTHMHAKADPYLEWLNAGLSKPGKSQSGLARAMGVDPSVVNKISNGKRRLKSSEIPIAATYIGEPAPAPDELQYVPIDEDGAPSSPSSSIGMDGPRMVYTPEVSGASPEVDVRGGAGDGAIGNAAIFALPAGGSATGHEVIGEWLFPMPFLRQELKARPGYTVVVEVQGDSMRPTLEPGDRVIVDLSQNRLGPDGAVYLISDDDGEPQVKRIQKTDGEPRKVLVTSDNPAVRDRPMRADRVKIIGRVVGRFTRL</sequence>
<evidence type="ECO:0000259" key="4">
    <source>
        <dbReference type="Pfam" id="PF00717"/>
    </source>
</evidence>